<accession>A0ABV6C374</accession>
<proteinExistence type="predicted"/>
<comment type="caution">
    <text evidence="2">The sequence shown here is derived from an EMBL/GenBank/DDBJ whole genome shotgun (WGS) entry which is preliminary data.</text>
</comment>
<dbReference type="Proteomes" id="UP001589788">
    <property type="component" value="Unassembled WGS sequence"/>
</dbReference>
<feature type="domain" description="Hydantoinase B/oxoprolinase" evidence="1">
    <location>
        <begin position="18"/>
        <end position="537"/>
    </location>
</feature>
<name>A0ABV6C374_9ACTN</name>
<dbReference type="RefSeq" id="WP_377789606.1">
    <property type="nucleotide sequence ID" value="NZ_JBHLYQ010000074.1"/>
</dbReference>
<protein>
    <submittedName>
        <fullName evidence="2">Hydantoinase B/oxoprolinase family protein</fullName>
    </submittedName>
</protein>
<dbReference type="EMBL" id="JBHLYQ010000074">
    <property type="protein sequence ID" value="MFC0082145.1"/>
    <property type="molecule type" value="Genomic_DNA"/>
</dbReference>
<dbReference type="InterPro" id="IPR003692">
    <property type="entry name" value="Hydantoinase_B"/>
</dbReference>
<gene>
    <name evidence="2" type="ORF">ACFFRE_08285</name>
</gene>
<evidence type="ECO:0000313" key="2">
    <source>
        <dbReference type="EMBL" id="MFC0082145.1"/>
    </source>
</evidence>
<evidence type="ECO:0000313" key="3">
    <source>
        <dbReference type="Proteomes" id="UP001589788"/>
    </source>
</evidence>
<keyword evidence="3" id="KW-1185">Reference proteome</keyword>
<sequence length="630" mass="69742">MARIVQRPDPLPKAAEVDPVTVDIIENALRNARAEMDAVLFRTAMSPGIREQHDEFPLIANPEGLMVVGQFGLSIPAFLEGFEGTVEEGDVLFTSDPYACGGAISHANDWLVILPIYVDGWVVGWAAQFGHMTDVGGKVPGSLPTDATSIFEEGVLVPPVKLYDKGRLDEDVLRIALNNVRMKEWNRSDLNALVAACRNAGRRIQELCERFGTDVYLATLDALLQRNYDAMKTLIETTIPADEVLTFTDYVCDDGMGYGPYKIHCSMWREEGKLILDFTGTDPQSLGPINYYLNESLYKMFFGTYMISVFDPQILWNDGFYPLVDVRIPEGTLLKPRYPAALSCRTHGLGRIFDILTGLLGQRQPEFLCAAGFSSSPHLMYSGTWTEGERAGEWFQLYQIGFGGIPGRPAGDGPDGHSLWPSFTNVPNEFLEAYFPLVIEKYETVADSGGPGLYRGGNGIDIAYRFLEPGQVSIHDDRWFTYPWGVNGGLPGGRSRKWLERADGTVEVLPSKCDRVQVQKGDLLHYVTWGGGGWGDPLERDPELVALEVERGLVTRDGARRYGVVLDEEGRVDQAATEALRAEIRAGRGELPLFDRGFSDLEELRARCLAETGLPAPKPPQFPPFARQGS</sequence>
<dbReference type="PANTHER" id="PTHR11365:SF23">
    <property type="entry name" value="HYPOTHETICAL 5-OXOPROLINASE (EUROFUNG)-RELATED"/>
    <property type="match status" value="1"/>
</dbReference>
<evidence type="ECO:0000259" key="1">
    <source>
        <dbReference type="Pfam" id="PF02538"/>
    </source>
</evidence>
<reference evidence="2 3" key="1">
    <citation type="submission" date="2024-09" db="EMBL/GenBank/DDBJ databases">
        <authorList>
            <person name="Sun Q."/>
            <person name="Mori K."/>
        </authorList>
    </citation>
    <scope>NUCLEOTIDE SEQUENCE [LARGE SCALE GENOMIC DNA]</scope>
    <source>
        <strain evidence="2 3">JCM 15389</strain>
    </source>
</reference>
<dbReference type="PANTHER" id="PTHR11365">
    <property type="entry name" value="5-OXOPROLINASE RELATED"/>
    <property type="match status" value="1"/>
</dbReference>
<dbReference type="Pfam" id="PF02538">
    <property type="entry name" value="Hydantoinase_B"/>
    <property type="match status" value="1"/>
</dbReference>
<dbReference type="InterPro" id="IPR045079">
    <property type="entry name" value="Oxoprolinase-like"/>
</dbReference>
<organism evidence="2 3">
    <name type="scientific">Aciditerrimonas ferrireducens</name>
    <dbReference type="NCBI Taxonomy" id="667306"/>
    <lineage>
        <taxon>Bacteria</taxon>
        <taxon>Bacillati</taxon>
        <taxon>Actinomycetota</taxon>
        <taxon>Acidimicrobiia</taxon>
        <taxon>Acidimicrobiales</taxon>
        <taxon>Acidimicrobiaceae</taxon>
        <taxon>Aciditerrimonas</taxon>
    </lineage>
</organism>